<dbReference type="Proteomes" id="UP001183619">
    <property type="component" value="Unassembled WGS sequence"/>
</dbReference>
<evidence type="ECO:0000313" key="8">
    <source>
        <dbReference type="Proteomes" id="UP001183619"/>
    </source>
</evidence>
<feature type="transmembrane region" description="Helical" evidence="5">
    <location>
        <begin position="7"/>
        <end position="27"/>
    </location>
</feature>
<reference evidence="7 8" key="1">
    <citation type="submission" date="2023-07" db="EMBL/GenBank/DDBJ databases">
        <title>Sequencing the genomes of 1000 actinobacteria strains.</title>
        <authorList>
            <person name="Klenk H.-P."/>
        </authorList>
    </citation>
    <scope>NUCLEOTIDE SEQUENCE [LARGE SCALE GENOMIC DNA]</scope>
    <source>
        <strain evidence="7 8">DSM 44508</strain>
    </source>
</reference>
<gene>
    <name evidence="7" type="ORF">J2S37_002622</name>
</gene>
<dbReference type="InterPro" id="IPR020846">
    <property type="entry name" value="MFS_dom"/>
</dbReference>
<keyword evidence="3 5" id="KW-1133">Transmembrane helix</keyword>
<dbReference type="Pfam" id="PF07690">
    <property type="entry name" value="MFS_1"/>
    <property type="match status" value="1"/>
</dbReference>
<name>A0ABU2BDQ0_9CORY</name>
<evidence type="ECO:0000256" key="5">
    <source>
        <dbReference type="SAM" id="Phobius"/>
    </source>
</evidence>
<comment type="subcellular location">
    <subcellularLocation>
        <location evidence="1">Cell membrane</location>
        <topology evidence="1">Multi-pass membrane protein</topology>
    </subcellularLocation>
</comment>
<dbReference type="PANTHER" id="PTHR23531">
    <property type="entry name" value="QUINOLENE RESISTANCE PROTEIN NORA"/>
    <property type="match status" value="1"/>
</dbReference>
<evidence type="ECO:0000256" key="3">
    <source>
        <dbReference type="ARBA" id="ARBA00022989"/>
    </source>
</evidence>
<feature type="transmembrane region" description="Helical" evidence="5">
    <location>
        <begin position="39"/>
        <end position="58"/>
    </location>
</feature>
<organism evidence="7 8">
    <name type="scientific">Corynebacterium felinum</name>
    <dbReference type="NCBI Taxonomy" id="131318"/>
    <lineage>
        <taxon>Bacteria</taxon>
        <taxon>Bacillati</taxon>
        <taxon>Actinomycetota</taxon>
        <taxon>Actinomycetes</taxon>
        <taxon>Mycobacteriales</taxon>
        <taxon>Corynebacteriaceae</taxon>
        <taxon>Corynebacterium</taxon>
    </lineage>
</organism>
<evidence type="ECO:0000313" key="7">
    <source>
        <dbReference type="EMBL" id="MDR7356084.1"/>
    </source>
</evidence>
<comment type="caution">
    <text evidence="7">The sequence shown here is derived from an EMBL/GenBank/DDBJ whole genome shotgun (WGS) entry which is preliminary data.</text>
</comment>
<keyword evidence="8" id="KW-1185">Reference proteome</keyword>
<proteinExistence type="predicted"/>
<dbReference type="InterPro" id="IPR011701">
    <property type="entry name" value="MFS"/>
</dbReference>
<feature type="transmembrane region" description="Helical" evidence="5">
    <location>
        <begin position="133"/>
        <end position="153"/>
    </location>
</feature>
<dbReference type="PROSITE" id="PS50850">
    <property type="entry name" value="MFS"/>
    <property type="match status" value="1"/>
</dbReference>
<feature type="transmembrane region" description="Helical" evidence="5">
    <location>
        <begin position="198"/>
        <end position="219"/>
    </location>
</feature>
<feature type="transmembrane region" description="Helical" evidence="5">
    <location>
        <begin position="264"/>
        <end position="285"/>
    </location>
</feature>
<dbReference type="InterPro" id="IPR036259">
    <property type="entry name" value="MFS_trans_sf"/>
</dbReference>
<dbReference type="PANTHER" id="PTHR23531:SF1">
    <property type="entry name" value="QUINOLENE RESISTANCE PROTEIN NORA"/>
    <property type="match status" value="1"/>
</dbReference>
<keyword evidence="4 5" id="KW-0472">Membrane</keyword>
<dbReference type="SUPFAM" id="SSF103473">
    <property type="entry name" value="MFS general substrate transporter"/>
    <property type="match status" value="1"/>
</dbReference>
<evidence type="ECO:0000259" key="6">
    <source>
        <dbReference type="PROSITE" id="PS50850"/>
    </source>
</evidence>
<feature type="transmembrane region" description="Helical" evidence="5">
    <location>
        <begin position="329"/>
        <end position="351"/>
    </location>
</feature>
<feature type="transmembrane region" description="Helical" evidence="5">
    <location>
        <begin position="165"/>
        <end position="186"/>
    </location>
</feature>
<keyword evidence="2 5" id="KW-0812">Transmembrane</keyword>
<dbReference type="EMBL" id="JAVDYF010000001">
    <property type="protein sequence ID" value="MDR7356084.1"/>
    <property type="molecule type" value="Genomic_DNA"/>
</dbReference>
<feature type="transmembrane region" description="Helical" evidence="5">
    <location>
        <begin position="231"/>
        <end position="252"/>
    </location>
</feature>
<accession>A0ABU2BDQ0</accession>
<feature type="domain" description="Major facilitator superfamily (MFS) profile" evidence="6">
    <location>
        <begin position="168"/>
        <end position="381"/>
    </location>
</feature>
<feature type="transmembrane region" description="Helical" evidence="5">
    <location>
        <begin position="357"/>
        <end position="375"/>
    </location>
</feature>
<feature type="transmembrane region" description="Helical" evidence="5">
    <location>
        <begin position="98"/>
        <end position="121"/>
    </location>
</feature>
<dbReference type="Gene3D" id="1.20.1250.20">
    <property type="entry name" value="MFS general substrate transporter like domains"/>
    <property type="match status" value="1"/>
</dbReference>
<dbReference type="RefSeq" id="WP_277103216.1">
    <property type="nucleotide sequence ID" value="NZ_BAAAJS010000056.1"/>
</dbReference>
<feature type="transmembrane region" description="Helical" evidence="5">
    <location>
        <begin position="70"/>
        <end position="92"/>
    </location>
</feature>
<dbReference type="InterPro" id="IPR052714">
    <property type="entry name" value="MFS_Exporter"/>
</dbReference>
<evidence type="ECO:0000256" key="1">
    <source>
        <dbReference type="ARBA" id="ARBA00004651"/>
    </source>
</evidence>
<evidence type="ECO:0000256" key="4">
    <source>
        <dbReference type="ARBA" id="ARBA00023136"/>
    </source>
</evidence>
<feature type="transmembrane region" description="Helical" evidence="5">
    <location>
        <begin position="291"/>
        <end position="308"/>
    </location>
</feature>
<evidence type="ECO:0000256" key="2">
    <source>
        <dbReference type="ARBA" id="ARBA00022692"/>
    </source>
</evidence>
<protein>
    <submittedName>
        <fullName evidence="7">MFS family permease</fullName>
    </submittedName>
</protein>
<sequence>MNTLRQVNGFIPTLIAVAAAFGSWSLLLPVVPLAVLESGGSAVLAGATTGVFMGATVVTQVFTPRALRRVGYTPVMIFSAVMLGIPALWYLLSVDPVSLLVVAALRGVGFGALTVAQSALIAEIVPMSHLGQATGAMGFTIGFAELVLLPFGVFQAQRWSFESVYVTAACVAMVSALMCAFIPRVIAAQVSASTRTVAWVRLVAPAVAISVVAMGFGAISSFLPGAMEATVAWSAAMLAVLGGAQMLTRYLVGIVADRRGEAGTVLIFALCLSTAGLTLIAVTLVFSLPNILHIVAAGLFGAGFGAVQNEAMLMMFQRVPKERIAHASAVWNMSFDGGTGTGSLGLGVIAVCCGFSSVFFAAGLLIVFGLVIAVADRVRLG</sequence>